<accession>A0AC35TNG3</accession>
<dbReference type="WBParaSite" id="RSKR_0000266800.1">
    <property type="protein sequence ID" value="RSKR_0000266800.1"/>
    <property type="gene ID" value="RSKR_0000266800"/>
</dbReference>
<evidence type="ECO:0000313" key="1">
    <source>
        <dbReference type="Proteomes" id="UP000095286"/>
    </source>
</evidence>
<proteinExistence type="predicted"/>
<reference evidence="2" key="1">
    <citation type="submission" date="2016-11" db="UniProtKB">
        <authorList>
            <consortium name="WormBaseParasite"/>
        </authorList>
    </citation>
    <scope>IDENTIFICATION</scope>
    <source>
        <strain evidence="2">KR3021</strain>
    </source>
</reference>
<organism evidence="1 2">
    <name type="scientific">Rhabditophanes sp. KR3021</name>
    <dbReference type="NCBI Taxonomy" id="114890"/>
    <lineage>
        <taxon>Eukaryota</taxon>
        <taxon>Metazoa</taxon>
        <taxon>Ecdysozoa</taxon>
        <taxon>Nematoda</taxon>
        <taxon>Chromadorea</taxon>
        <taxon>Rhabditida</taxon>
        <taxon>Tylenchina</taxon>
        <taxon>Panagrolaimomorpha</taxon>
        <taxon>Strongyloidoidea</taxon>
        <taxon>Alloionematidae</taxon>
        <taxon>Rhabditophanes</taxon>
    </lineage>
</organism>
<sequence length="586" mass="65799">MRRISLLLPREQWDSKFEFLLAVIGYAIDLGNIYRFPSVCFKYGGGAFLIPYIIMLLVGGLPMFYLELVLGQYHRSGCISIWQKVCPLFKGIGYGICIISAFMACFYNAIIAQAVYFTFVSVSNWEVPWKSCGHSWNTPSCRDETMDPKSFANYTGVSRTASQEFYMYQVLESHKSTGFDDLGGIKMELAVCLAIVFVVVYFALWKGPKSSGKVVWVTATAPYVVLFILLIRGCTLPGAMKGISYYLTPNFTVLQSPDVWVAASTQIFFSLGPGFGVLLALSSYNEFHNNCYRDALVTSVINCLTSFFSGFVIFSTLGYMSELTNTPISEVVGAGESALIFIVYPQALATMSYSNVWSFIFFVMLITLGIDSTFAGIEAFITGFCDEYPRFLGRKREIFVGVVIFVFFIGSLPTVTYGGSYVIPFLDTYGVSLSILFMVMMEMIVVCWFYGINRFCEDAKQMLGFYPGPYWRYCWMCCPVFIGIIFTLAIINANFEPLTDADYIYPQWSVYFGWVLRMLSVCAIPVYAILLLLRTKGTFMERIRKCVTAPLASRRPSIRSGTGSKTVVLTEDGVELEDRQTSGTFL</sequence>
<name>A0AC35TNG3_9BILA</name>
<dbReference type="Proteomes" id="UP000095286">
    <property type="component" value="Unplaced"/>
</dbReference>
<evidence type="ECO:0000313" key="2">
    <source>
        <dbReference type="WBParaSite" id="RSKR_0000266800.1"/>
    </source>
</evidence>
<protein>
    <submittedName>
        <fullName evidence="2">Transporter</fullName>
    </submittedName>
</protein>